<gene>
    <name evidence="2" type="ORF">PTI97_03590</name>
</gene>
<dbReference type="RefSeq" id="WP_274357243.1">
    <property type="nucleotide sequence ID" value="NZ_CP118099.1"/>
</dbReference>
<feature type="domain" description="Phospholipid/glycerol acyltransferase" evidence="1">
    <location>
        <begin position="41"/>
        <end position="155"/>
    </location>
</feature>
<dbReference type="SMART" id="SM00563">
    <property type="entry name" value="PlsC"/>
    <property type="match status" value="1"/>
</dbReference>
<keyword evidence="2" id="KW-0012">Acyltransferase</keyword>
<organism evidence="2 3">
    <name type="scientific">Exiguobacterium marinum</name>
    <dbReference type="NCBI Taxonomy" id="273528"/>
    <lineage>
        <taxon>Bacteria</taxon>
        <taxon>Bacillati</taxon>
        <taxon>Bacillota</taxon>
        <taxon>Bacilli</taxon>
        <taxon>Bacillales</taxon>
        <taxon>Bacillales Family XII. Incertae Sedis</taxon>
        <taxon>Exiguobacterium</taxon>
    </lineage>
</organism>
<keyword evidence="2" id="KW-0808">Transferase</keyword>
<sequence length="232" mass="27213">MIESHKKKWFNNLFSTFVRERQIRPTFHNIFIRTDDVPTPGLFLSTHSAWWDGLIMYMINEHFLRHDIHVLMDEDGLHRFPFFRHLGAFSVKKGSLSDVRASLAYANELLTSGKSVWMFPQGREMPQEQRPVEIESGATLLLNDRPIQLCAMYYSFEKHAEPIVYVRFRKYAVTSTSRRSQKQEIAQALEGLYDDVRQDVINRSGAYTPLFQPRRNLAEWTEAMLRLGRGRS</sequence>
<dbReference type="Proteomes" id="UP001213680">
    <property type="component" value="Chromosome"/>
</dbReference>
<name>A0ABY7X3Q5_9BACL</name>
<dbReference type="CDD" id="cd06551">
    <property type="entry name" value="LPLAT"/>
    <property type="match status" value="1"/>
</dbReference>
<dbReference type="Pfam" id="PF01553">
    <property type="entry name" value="Acyltransferase"/>
    <property type="match status" value="1"/>
</dbReference>
<evidence type="ECO:0000313" key="2">
    <source>
        <dbReference type="EMBL" id="WDH76605.1"/>
    </source>
</evidence>
<dbReference type="EMBL" id="CP118099">
    <property type="protein sequence ID" value="WDH76605.1"/>
    <property type="molecule type" value="Genomic_DNA"/>
</dbReference>
<keyword evidence="3" id="KW-1185">Reference proteome</keyword>
<dbReference type="InterPro" id="IPR002123">
    <property type="entry name" value="Plipid/glycerol_acylTrfase"/>
</dbReference>
<evidence type="ECO:0000313" key="3">
    <source>
        <dbReference type="Proteomes" id="UP001213680"/>
    </source>
</evidence>
<dbReference type="GO" id="GO:0016746">
    <property type="term" value="F:acyltransferase activity"/>
    <property type="evidence" value="ECO:0007669"/>
    <property type="project" value="UniProtKB-KW"/>
</dbReference>
<reference evidence="2 3" key="1">
    <citation type="submission" date="2023-02" db="EMBL/GenBank/DDBJ databases">
        <title>A bacterium isolated from plastisphere.</title>
        <authorList>
            <person name="Sun Y."/>
        </authorList>
    </citation>
    <scope>NUCLEOTIDE SEQUENCE [LARGE SCALE GENOMIC DNA]</scope>
    <source>
        <strain evidence="3">a-1</strain>
    </source>
</reference>
<dbReference type="SUPFAM" id="SSF69593">
    <property type="entry name" value="Glycerol-3-phosphate (1)-acyltransferase"/>
    <property type="match status" value="1"/>
</dbReference>
<protein>
    <submittedName>
        <fullName evidence="2">Lysophospholipid acyltransferase family protein</fullName>
    </submittedName>
</protein>
<proteinExistence type="predicted"/>
<evidence type="ECO:0000259" key="1">
    <source>
        <dbReference type="SMART" id="SM00563"/>
    </source>
</evidence>
<accession>A0ABY7X3Q5</accession>